<feature type="region of interest" description="Disordered" evidence="1">
    <location>
        <begin position="23"/>
        <end position="58"/>
    </location>
</feature>
<dbReference type="RefSeq" id="WP_270125953.1">
    <property type="nucleotide sequence ID" value="NZ_CP115396.1"/>
</dbReference>
<proteinExistence type="predicted"/>
<dbReference type="InterPro" id="IPR011041">
    <property type="entry name" value="Quinoprot_gluc/sorb_DH_b-prop"/>
</dbReference>
<feature type="compositionally biased region" description="Polar residues" evidence="1">
    <location>
        <begin position="23"/>
        <end position="48"/>
    </location>
</feature>
<keyword evidence="2" id="KW-0732">Signal</keyword>
<organism evidence="4 5">
    <name type="scientific">Hymenobacter yonginensis</name>
    <dbReference type="NCBI Taxonomy" id="748197"/>
    <lineage>
        <taxon>Bacteria</taxon>
        <taxon>Pseudomonadati</taxon>
        <taxon>Bacteroidota</taxon>
        <taxon>Cytophagia</taxon>
        <taxon>Cytophagales</taxon>
        <taxon>Hymenobacteraceae</taxon>
        <taxon>Hymenobacter</taxon>
    </lineage>
</organism>
<name>A0ABY7PJW0_9BACT</name>
<keyword evidence="5" id="KW-1185">Reference proteome</keyword>
<dbReference type="PANTHER" id="PTHR19328:SF55">
    <property type="entry name" value="BLR6566 PROTEIN"/>
    <property type="match status" value="1"/>
</dbReference>
<sequence>MKHLTFPGPVAALLLLASCNQGQPATDTPANTPAQTVATPDSAIQPTATAPALPEPYATKSATKRSKVIGWPAGKTPVVPAGFVITEYAGSFNSPRWAYITPNGDVLVAESNTVPTSFKKKVAAKLELDTSKSLKETSANRITLLRDTNKDGKPDVRETFLANLNQPLGMLVLGDYFYVANTDGVVRYAYKAGQTKITGPGQKILELPASGYNNHWTRNLLANADGSKIYVSVGSGSNVGENGMENEQRRANILEINPDGSGEKIYAAGLRNPVGMDWAPGTKTLWTAVNERDELGDDLVPDYLTSVQPGAFYGWPYAYFGPKEDPRRKGERPDLVKKTLVPEVALGPHTASLGLAFYKGQTFPTRYQQGAFVGQHGSWNRSEFSGYKVVFVPFAGGKPAGKMEDFVTGFIANAGEKEVYGRPVGVTTMPDGSLLVLDDAGNKVWRVAASKS</sequence>
<dbReference type="Pfam" id="PF07995">
    <property type="entry name" value="GSDH"/>
    <property type="match status" value="1"/>
</dbReference>
<dbReference type="PANTHER" id="PTHR19328">
    <property type="entry name" value="HEDGEHOG-INTERACTING PROTEIN"/>
    <property type="match status" value="1"/>
</dbReference>
<dbReference type="Proteomes" id="UP001211872">
    <property type="component" value="Chromosome"/>
</dbReference>
<evidence type="ECO:0000256" key="1">
    <source>
        <dbReference type="SAM" id="MobiDB-lite"/>
    </source>
</evidence>
<dbReference type="PROSITE" id="PS51257">
    <property type="entry name" value="PROKAR_LIPOPROTEIN"/>
    <property type="match status" value="1"/>
</dbReference>
<dbReference type="Gene3D" id="2.120.10.30">
    <property type="entry name" value="TolB, C-terminal domain"/>
    <property type="match status" value="1"/>
</dbReference>
<dbReference type="SUPFAM" id="SSF50952">
    <property type="entry name" value="Soluble quinoprotein glucose dehydrogenase"/>
    <property type="match status" value="1"/>
</dbReference>
<protein>
    <submittedName>
        <fullName evidence="4">Sorbosone dehydrogenase family protein</fullName>
    </submittedName>
</protein>
<reference evidence="4 5" key="1">
    <citation type="journal article" date="2011" name="Int. J. Syst. Evol. Microbiol.">
        <title>Hymenobacter yonginensis sp. nov., isolated from a mesotrophic artificial lake.</title>
        <authorList>
            <person name="Joung Y."/>
            <person name="Cho S.H."/>
            <person name="Kim H."/>
            <person name="Kim S.B."/>
            <person name="Joh K."/>
        </authorList>
    </citation>
    <scope>NUCLEOTIDE SEQUENCE [LARGE SCALE GENOMIC DNA]</scope>
    <source>
        <strain evidence="4 5">KCTC 22745</strain>
    </source>
</reference>
<dbReference type="EMBL" id="CP115396">
    <property type="protein sequence ID" value="WBO83568.1"/>
    <property type="molecule type" value="Genomic_DNA"/>
</dbReference>
<evidence type="ECO:0000313" key="5">
    <source>
        <dbReference type="Proteomes" id="UP001211872"/>
    </source>
</evidence>
<dbReference type="InterPro" id="IPR012938">
    <property type="entry name" value="Glc/Sorbosone_DH"/>
</dbReference>
<feature type="chain" id="PRO_5045426365" evidence="2">
    <location>
        <begin position="23"/>
        <end position="452"/>
    </location>
</feature>
<evidence type="ECO:0000259" key="3">
    <source>
        <dbReference type="Pfam" id="PF07995"/>
    </source>
</evidence>
<gene>
    <name evidence="4" type="ORF">O9Z63_14410</name>
</gene>
<accession>A0ABY7PJW0</accession>
<evidence type="ECO:0000256" key="2">
    <source>
        <dbReference type="SAM" id="SignalP"/>
    </source>
</evidence>
<feature type="signal peptide" evidence="2">
    <location>
        <begin position="1"/>
        <end position="22"/>
    </location>
</feature>
<feature type="domain" description="Glucose/Sorbosone dehydrogenase" evidence="3">
    <location>
        <begin position="185"/>
        <end position="374"/>
    </location>
</feature>
<dbReference type="InterPro" id="IPR011042">
    <property type="entry name" value="6-blade_b-propeller_TolB-like"/>
</dbReference>
<evidence type="ECO:0000313" key="4">
    <source>
        <dbReference type="EMBL" id="WBO83568.1"/>
    </source>
</evidence>